<protein>
    <submittedName>
        <fullName evidence="2">Uncharacterized protein</fullName>
    </submittedName>
</protein>
<name>A0A8R1HVM0_CAEJA</name>
<dbReference type="Proteomes" id="UP000005237">
    <property type="component" value="Unassembled WGS sequence"/>
</dbReference>
<feature type="transmembrane region" description="Helical" evidence="1">
    <location>
        <begin position="58"/>
        <end position="77"/>
    </location>
</feature>
<accession>A0A8R1HVM0</accession>
<keyword evidence="3" id="KW-1185">Reference proteome</keyword>
<feature type="transmembrane region" description="Helical" evidence="1">
    <location>
        <begin position="111"/>
        <end position="131"/>
    </location>
</feature>
<dbReference type="EnsemblMetazoa" id="CJA13162.1">
    <property type="protein sequence ID" value="CJA13162.1"/>
    <property type="gene ID" value="WBGene00132366"/>
</dbReference>
<feature type="transmembrane region" description="Helical" evidence="1">
    <location>
        <begin position="83"/>
        <end position="104"/>
    </location>
</feature>
<evidence type="ECO:0000313" key="2">
    <source>
        <dbReference type="EnsemblMetazoa" id="CJA13162.1"/>
    </source>
</evidence>
<dbReference type="OMA" id="WITFPLM"/>
<reference evidence="3" key="1">
    <citation type="submission" date="2010-08" db="EMBL/GenBank/DDBJ databases">
        <authorList>
            <consortium name="Caenorhabditis japonica Sequencing Consortium"/>
            <person name="Wilson R.K."/>
        </authorList>
    </citation>
    <scope>NUCLEOTIDE SEQUENCE [LARGE SCALE GENOMIC DNA]</scope>
    <source>
        <strain evidence="3">DF5081</strain>
    </source>
</reference>
<feature type="transmembrane region" description="Helical" evidence="1">
    <location>
        <begin position="143"/>
        <end position="165"/>
    </location>
</feature>
<keyword evidence="1" id="KW-1133">Transmembrane helix</keyword>
<keyword evidence="1" id="KW-0472">Membrane</keyword>
<reference evidence="2" key="2">
    <citation type="submission" date="2022-06" db="UniProtKB">
        <authorList>
            <consortium name="EnsemblMetazoa"/>
        </authorList>
    </citation>
    <scope>IDENTIFICATION</scope>
    <source>
        <strain evidence="2">DF5081</strain>
    </source>
</reference>
<evidence type="ECO:0000256" key="1">
    <source>
        <dbReference type="SAM" id="Phobius"/>
    </source>
</evidence>
<keyword evidence="1" id="KW-0812">Transmembrane</keyword>
<proteinExistence type="predicted"/>
<organism evidence="2 3">
    <name type="scientific">Caenorhabditis japonica</name>
    <dbReference type="NCBI Taxonomy" id="281687"/>
    <lineage>
        <taxon>Eukaryota</taxon>
        <taxon>Metazoa</taxon>
        <taxon>Ecdysozoa</taxon>
        <taxon>Nematoda</taxon>
        <taxon>Chromadorea</taxon>
        <taxon>Rhabditida</taxon>
        <taxon>Rhabditina</taxon>
        <taxon>Rhabditomorpha</taxon>
        <taxon>Rhabditoidea</taxon>
        <taxon>Rhabditidae</taxon>
        <taxon>Peloderinae</taxon>
        <taxon>Caenorhabditis</taxon>
    </lineage>
</organism>
<sequence length="175" mass="20290">MTNNLIRENSLVDINYEYEYESESESEPENPDDELRHRAGFEWAAPPDAFLFLGPQKIVMLAAACLVVGISLMTWIFSRYYGFTIWAILLTIIIGLIVFFPEIFCNPINLLIQFALWIAFFLFALFQFTYMSFADHDYTPSEALFLLLAIPVKLVAIIVVILVLFRIFNSQRQNR</sequence>
<evidence type="ECO:0000313" key="3">
    <source>
        <dbReference type="Proteomes" id="UP000005237"/>
    </source>
</evidence>
<dbReference type="AlphaFoldDB" id="A0A8R1HVM0"/>